<evidence type="ECO:0000313" key="2">
    <source>
        <dbReference type="Proteomes" id="UP001518990"/>
    </source>
</evidence>
<protein>
    <submittedName>
        <fullName evidence="1">Uncharacterized protein</fullName>
    </submittedName>
</protein>
<dbReference type="EMBL" id="JACTNF010000003">
    <property type="protein sequence ID" value="MBO1073746.1"/>
    <property type="molecule type" value="Genomic_DNA"/>
</dbReference>
<comment type="caution">
    <text evidence="1">The sequence shown here is derived from an EMBL/GenBank/DDBJ whole genome shotgun (WGS) entry which is preliminary data.</text>
</comment>
<dbReference type="RefSeq" id="WP_207445341.1">
    <property type="nucleotide sequence ID" value="NZ_CP061091.1"/>
</dbReference>
<organism evidence="1 2">
    <name type="scientific">Roseomonas marmotae</name>
    <dbReference type="NCBI Taxonomy" id="2768161"/>
    <lineage>
        <taxon>Bacteria</taxon>
        <taxon>Pseudomonadati</taxon>
        <taxon>Pseudomonadota</taxon>
        <taxon>Alphaproteobacteria</taxon>
        <taxon>Acetobacterales</taxon>
        <taxon>Roseomonadaceae</taxon>
        <taxon>Roseomonas</taxon>
    </lineage>
</organism>
<sequence>MPAKRKHKESEKVDTVLRASKRNKGNNIYYSNETIFESIESSLHIYKAKAEASEGWDGRWDDDFKILFEGAKKALDEIPGEHTDIMVRSDETPEIKIQLQGLINDTKILKSGAFKALFDTIQWIDKGCKGKRPNGPSGMGDLQIRNNALSGRPDFAEETQRYVEIKPSQARRHVIAWHNIRSFINSNLMDPNDGLENKYTIDELKKDLEGLPDHIRKSFDPTTGEKRNILDEPIRIQKRDPERALLMAAYAMNSNPNNLWAGSSWENSTINASSESVIKRIEKIKNLEDLRNFGNIEIKDPSRINKEAHDLAASIINIYLEDNKNTPLNGADVQSIDDLKKNILETVISGFEMDILGAYKNPVMCPTQKEDPEALRARANEIWEIGSIVTRATVLGGPKPSGDEVRRVMKFFLTYPPDMEKHVKTGLFTQIPKPAQT</sequence>
<evidence type="ECO:0000313" key="1">
    <source>
        <dbReference type="EMBL" id="MBO1073746.1"/>
    </source>
</evidence>
<name>A0ABS3KBM0_9PROT</name>
<keyword evidence="2" id="KW-1185">Reference proteome</keyword>
<reference evidence="1 2" key="1">
    <citation type="submission" date="2020-09" db="EMBL/GenBank/DDBJ databases">
        <title>Roseomonas.</title>
        <authorList>
            <person name="Zhu W."/>
        </authorList>
    </citation>
    <scope>NUCLEOTIDE SEQUENCE [LARGE SCALE GENOMIC DNA]</scope>
    <source>
        <strain evidence="1 2">1311</strain>
    </source>
</reference>
<gene>
    <name evidence="1" type="ORF">IAI60_03910</name>
</gene>
<dbReference type="Proteomes" id="UP001518990">
    <property type="component" value="Unassembled WGS sequence"/>
</dbReference>
<proteinExistence type="predicted"/>
<accession>A0ABS3KBM0</accession>